<dbReference type="GO" id="GO:0008720">
    <property type="term" value="F:D-lactate dehydrogenase (NAD+) activity"/>
    <property type="evidence" value="ECO:0007669"/>
    <property type="project" value="UniProtKB-EC"/>
</dbReference>
<keyword evidence="2 4" id="KW-0560">Oxidoreductase</keyword>
<dbReference type="InterPro" id="IPR029753">
    <property type="entry name" value="D-isomer_DH_CS"/>
</dbReference>
<dbReference type="Pfam" id="PF02826">
    <property type="entry name" value="2-Hacid_dh_C"/>
    <property type="match status" value="1"/>
</dbReference>
<evidence type="ECO:0000313" key="7">
    <source>
        <dbReference type="EMBL" id="QDU89011.1"/>
    </source>
</evidence>
<gene>
    <name evidence="7" type="primary">ldhA</name>
    <name evidence="7" type="ORF">Pla175_23960</name>
</gene>
<evidence type="ECO:0000256" key="4">
    <source>
        <dbReference type="RuleBase" id="RU003719"/>
    </source>
</evidence>
<evidence type="ECO:0000256" key="3">
    <source>
        <dbReference type="ARBA" id="ARBA00023027"/>
    </source>
</evidence>
<dbReference type="Pfam" id="PF00389">
    <property type="entry name" value="2-Hacid_dh"/>
    <property type="match status" value="1"/>
</dbReference>
<evidence type="ECO:0000259" key="6">
    <source>
        <dbReference type="Pfam" id="PF02826"/>
    </source>
</evidence>
<sequence>MGGAMNDQQRMTTFREQLQQTDGLDERRFARLMQALDRDGKPAGYDERGRLRVAMYDAKSYDIASFEQQNQGRLAIRPIEASLGESTVDAAEGCTVACLFVNDRCDAAVVAGLAARGVKLVALRCAGFNNVDLAACEQHELDVVRVPAYSPYAVAEHTVALMLMLNRHLHLAYQRNRAGYFVLEGLTGFDMRGKTVGVVGGGKIGRCTIDILLGLGCRVLVFDPQPCEELAARDGVAYSELDTLLRESDIITLHLPLFPETHYLIDAAAIARMKRGVMLINTSRGGLVDTRALIDGLKSGQIGYAGLDVYEEEAGIFFHDVSGKVLSDDVLARLLTFNNVVITSHQAFLTREALSNIAETTLANIAEHQAGRRGAQLTNAVRSPR</sequence>
<dbReference type="InterPro" id="IPR006139">
    <property type="entry name" value="D-isomer_2_OHA_DH_cat_dom"/>
</dbReference>
<feature type="domain" description="D-isomer specific 2-hydroxyacid dehydrogenase NAD-binding" evidence="6">
    <location>
        <begin position="159"/>
        <end position="347"/>
    </location>
</feature>
<dbReference type="Proteomes" id="UP000317429">
    <property type="component" value="Chromosome"/>
</dbReference>
<dbReference type="EMBL" id="CP036291">
    <property type="protein sequence ID" value="QDU89011.1"/>
    <property type="molecule type" value="Genomic_DNA"/>
</dbReference>
<dbReference type="PROSITE" id="PS00671">
    <property type="entry name" value="D_2_HYDROXYACID_DH_3"/>
    <property type="match status" value="1"/>
</dbReference>
<dbReference type="AlphaFoldDB" id="A0A518DC08"/>
<dbReference type="PROSITE" id="PS00670">
    <property type="entry name" value="D_2_HYDROXYACID_DH_2"/>
    <property type="match status" value="1"/>
</dbReference>
<proteinExistence type="inferred from homology"/>
<protein>
    <submittedName>
        <fullName evidence="7">D-lactate dehydrogenase</fullName>
        <ecNumber evidence="7">1.1.1.28</ecNumber>
    </submittedName>
</protein>
<dbReference type="KEGG" id="pnd:Pla175_23960"/>
<organism evidence="7 8">
    <name type="scientific">Pirellulimonas nuda</name>
    <dbReference type="NCBI Taxonomy" id="2528009"/>
    <lineage>
        <taxon>Bacteria</taxon>
        <taxon>Pseudomonadati</taxon>
        <taxon>Planctomycetota</taxon>
        <taxon>Planctomycetia</taxon>
        <taxon>Pirellulales</taxon>
        <taxon>Lacipirellulaceae</taxon>
        <taxon>Pirellulimonas</taxon>
    </lineage>
</organism>
<dbReference type="InterPro" id="IPR006140">
    <property type="entry name" value="D-isomer_DH_NAD-bd"/>
</dbReference>
<evidence type="ECO:0000313" key="8">
    <source>
        <dbReference type="Proteomes" id="UP000317429"/>
    </source>
</evidence>
<dbReference type="EC" id="1.1.1.28" evidence="7"/>
<dbReference type="Gene3D" id="3.40.50.720">
    <property type="entry name" value="NAD(P)-binding Rossmann-like Domain"/>
    <property type="match status" value="2"/>
</dbReference>
<dbReference type="InterPro" id="IPR036291">
    <property type="entry name" value="NAD(P)-bd_dom_sf"/>
</dbReference>
<name>A0A518DC08_9BACT</name>
<dbReference type="PANTHER" id="PTHR43026">
    <property type="entry name" value="2-HYDROXYACID DEHYDROGENASE HOMOLOG 1-RELATED"/>
    <property type="match status" value="1"/>
</dbReference>
<keyword evidence="8" id="KW-1185">Reference proteome</keyword>
<comment type="similarity">
    <text evidence="1 4">Belongs to the D-isomer specific 2-hydroxyacid dehydrogenase family.</text>
</comment>
<evidence type="ECO:0000256" key="2">
    <source>
        <dbReference type="ARBA" id="ARBA00023002"/>
    </source>
</evidence>
<dbReference type="GO" id="GO:0051287">
    <property type="term" value="F:NAD binding"/>
    <property type="evidence" value="ECO:0007669"/>
    <property type="project" value="InterPro"/>
</dbReference>
<dbReference type="InterPro" id="IPR029752">
    <property type="entry name" value="D-isomer_DH_CS1"/>
</dbReference>
<accession>A0A518DC08</accession>
<keyword evidence="3" id="KW-0520">NAD</keyword>
<dbReference type="InterPro" id="IPR058205">
    <property type="entry name" value="D-LDH-like"/>
</dbReference>
<dbReference type="SUPFAM" id="SSF52283">
    <property type="entry name" value="Formate/glycerate dehydrogenase catalytic domain-like"/>
    <property type="match status" value="1"/>
</dbReference>
<evidence type="ECO:0000256" key="1">
    <source>
        <dbReference type="ARBA" id="ARBA00005854"/>
    </source>
</evidence>
<reference evidence="7 8" key="1">
    <citation type="submission" date="2019-02" db="EMBL/GenBank/DDBJ databases">
        <title>Deep-cultivation of Planctomycetes and their phenomic and genomic characterization uncovers novel biology.</title>
        <authorList>
            <person name="Wiegand S."/>
            <person name="Jogler M."/>
            <person name="Boedeker C."/>
            <person name="Pinto D."/>
            <person name="Vollmers J."/>
            <person name="Rivas-Marin E."/>
            <person name="Kohn T."/>
            <person name="Peeters S.H."/>
            <person name="Heuer A."/>
            <person name="Rast P."/>
            <person name="Oberbeckmann S."/>
            <person name="Bunk B."/>
            <person name="Jeske O."/>
            <person name="Meyerdierks A."/>
            <person name="Storesund J.E."/>
            <person name="Kallscheuer N."/>
            <person name="Luecker S."/>
            <person name="Lage O.M."/>
            <person name="Pohl T."/>
            <person name="Merkel B.J."/>
            <person name="Hornburger P."/>
            <person name="Mueller R.-W."/>
            <person name="Bruemmer F."/>
            <person name="Labrenz M."/>
            <person name="Spormann A.M."/>
            <person name="Op den Camp H."/>
            <person name="Overmann J."/>
            <person name="Amann R."/>
            <person name="Jetten M.S.M."/>
            <person name="Mascher T."/>
            <person name="Medema M.H."/>
            <person name="Devos D.P."/>
            <person name="Kaster A.-K."/>
            <person name="Ovreas L."/>
            <person name="Rohde M."/>
            <person name="Galperin M.Y."/>
            <person name="Jogler C."/>
        </authorList>
    </citation>
    <scope>NUCLEOTIDE SEQUENCE [LARGE SCALE GENOMIC DNA]</scope>
    <source>
        <strain evidence="7 8">Pla175</strain>
    </source>
</reference>
<dbReference type="PANTHER" id="PTHR43026:SF1">
    <property type="entry name" value="2-HYDROXYACID DEHYDROGENASE HOMOLOG 1-RELATED"/>
    <property type="match status" value="1"/>
</dbReference>
<feature type="domain" description="D-isomer specific 2-hydroxyacid dehydrogenase catalytic" evidence="5">
    <location>
        <begin position="53"/>
        <end position="375"/>
    </location>
</feature>
<evidence type="ECO:0000259" key="5">
    <source>
        <dbReference type="Pfam" id="PF00389"/>
    </source>
</evidence>
<dbReference type="SUPFAM" id="SSF51735">
    <property type="entry name" value="NAD(P)-binding Rossmann-fold domains"/>
    <property type="match status" value="1"/>
</dbReference>
<dbReference type="PROSITE" id="PS00065">
    <property type="entry name" value="D_2_HYDROXYACID_DH_1"/>
    <property type="match status" value="1"/>
</dbReference>
<dbReference type="CDD" id="cd12183">
    <property type="entry name" value="LDH_like_2"/>
    <property type="match status" value="1"/>
</dbReference>